<gene>
    <name evidence="1" type="ORF">LYNGBM3L_54450</name>
</gene>
<dbReference type="Proteomes" id="UP000003959">
    <property type="component" value="Unassembled WGS sequence"/>
</dbReference>
<keyword evidence="2" id="KW-1185">Reference proteome</keyword>
<organism evidence="1 2">
    <name type="scientific">Moorena producens 3L</name>
    <dbReference type="NCBI Taxonomy" id="489825"/>
    <lineage>
        <taxon>Bacteria</taxon>
        <taxon>Bacillati</taxon>
        <taxon>Cyanobacteriota</taxon>
        <taxon>Cyanophyceae</taxon>
        <taxon>Coleofasciculales</taxon>
        <taxon>Coleofasciculaceae</taxon>
        <taxon>Moorena</taxon>
    </lineage>
</organism>
<dbReference type="AlphaFoldDB" id="F4XQS9"/>
<dbReference type="EMBL" id="GL890873">
    <property type="protein sequence ID" value="EGJ33108.1"/>
    <property type="molecule type" value="Genomic_DNA"/>
</dbReference>
<proteinExistence type="predicted"/>
<name>F4XQS9_9CYAN</name>
<sequence length="55" mass="6124">MTSQETGASSYARSALAQGVYGEVKLVKLRYFQRDDCSEAIPTRTRKRAKEKALG</sequence>
<protein>
    <submittedName>
        <fullName evidence="1">Uncharacterized protein</fullName>
    </submittedName>
</protein>
<evidence type="ECO:0000313" key="2">
    <source>
        <dbReference type="Proteomes" id="UP000003959"/>
    </source>
</evidence>
<reference evidence="2" key="1">
    <citation type="journal article" date="2011" name="Proc. Natl. Acad. Sci. U.S.A.">
        <title>Genomic insights into the physiology and ecology of the marine filamentous cyanobacterium Lyngbya majuscula.</title>
        <authorList>
            <person name="Jones A.C."/>
            <person name="Monroe E.A."/>
            <person name="Podell S."/>
            <person name="Hess W.R."/>
            <person name="Klages S."/>
            <person name="Esquenazi E."/>
            <person name="Niessen S."/>
            <person name="Hoover H."/>
            <person name="Rothmann M."/>
            <person name="Lasken R.S."/>
            <person name="Yates J.R.III."/>
            <person name="Reinhardt R."/>
            <person name="Kube M."/>
            <person name="Burkart M.D."/>
            <person name="Allen E.E."/>
            <person name="Dorrestein P.C."/>
            <person name="Gerwick W.H."/>
            <person name="Gerwick L."/>
        </authorList>
    </citation>
    <scope>NUCLEOTIDE SEQUENCE [LARGE SCALE GENOMIC DNA]</scope>
    <source>
        <strain evidence="2">3L</strain>
    </source>
</reference>
<accession>F4XQS9</accession>
<dbReference type="HOGENOM" id="CLU_3027352_0_0_3"/>
<evidence type="ECO:0000313" key="1">
    <source>
        <dbReference type="EMBL" id="EGJ33108.1"/>
    </source>
</evidence>